<reference evidence="2" key="1">
    <citation type="submission" date="2021-01" db="EMBL/GenBank/DDBJ databases">
        <title>Whole genome shotgun sequence of Actinoplanes nipponensis NBRC 14063.</title>
        <authorList>
            <person name="Komaki H."/>
            <person name="Tamura T."/>
        </authorList>
    </citation>
    <scope>NUCLEOTIDE SEQUENCE</scope>
    <source>
        <strain evidence="2">NBRC 14063</strain>
    </source>
</reference>
<gene>
    <name evidence="2" type="ORF">Ani05nite_44110</name>
</gene>
<evidence type="ECO:0000256" key="1">
    <source>
        <dbReference type="SAM" id="Phobius"/>
    </source>
</evidence>
<keyword evidence="1" id="KW-0472">Membrane</keyword>
<evidence type="ECO:0000313" key="2">
    <source>
        <dbReference type="EMBL" id="GIE50877.1"/>
    </source>
</evidence>
<organism evidence="2 3">
    <name type="scientific">Actinoplanes nipponensis</name>
    <dbReference type="NCBI Taxonomy" id="135950"/>
    <lineage>
        <taxon>Bacteria</taxon>
        <taxon>Bacillati</taxon>
        <taxon>Actinomycetota</taxon>
        <taxon>Actinomycetes</taxon>
        <taxon>Micromonosporales</taxon>
        <taxon>Micromonosporaceae</taxon>
        <taxon>Actinoplanes</taxon>
    </lineage>
</organism>
<dbReference type="Proteomes" id="UP000647172">
    <property type="component" value="Unassembled WGS sequence"/>
</dbReference>
<keyword evidence="1" id="KW-1133">Transmembrane helix</keyword>
<evidence type="ECO:0000313" key="3">
    <source>
        <dbReference type="Proteomes" id="UP000647172"/>
    </source>
</evidence>
<protein>
    <submittedName>
        <fullName evidence="2">Uncharacterized protein</fullName>
    </submittedName>
</protein>
<comment type="caution">
    <text evidence="2">The sequence shown here is derived from an EMBL/GenBank/DDBJ whole genome shotgun (WGS) entry which is preliminary data.</text>
</comment>
<keyword evidence="3" id="KW-1185">Reference proteome</keyword>
<dbReference type="AlphaFoldDB" id="A0A919JKL7"/>
<feature type="transmembrane region" description="Helical" evidence="1">
    <location>
        <begin position="170"/>
        <end position="190"/>
    </location>
</feature>
<feature type="transmembrane region" description="Helical" evidence="1">
    <location>
        <begin position="82"/>
        <end position="108"/>
    </location>
</feature>
<keyword evidence="1" id="KW-0812">Transmembrane</keyword>
<name>A0A919JKL7_9ACTN</name>
<dbReference type="EMBL" id="BOMQ01000053">
    <property type="protein sequence ID" value="GIE50877.1"/>
    <property type="molecule type" value="Genomic_DNA"/>
</dbReference>
<dbReference type="RefSeq" id="WP_203770926.1">
    <property type="nucleotide sequence ID" value="NZ_BOMQ01000053.1"/>
</dbReference>
<accession>A0A919JKL7</accession>
<proteinExistence type="predicted"/>
<sequence>MTTSLISRPRPRVRIGGRALYCAALLPLAVAALLAVPLGRARAAAGWWLRLRSRLLGPLPPGGAGVAGRPGRAGGLVVAGHAVLSLLLGAVALLPFGALLAFVFRGVCYGLVDPGPYDTSWGGPSRAGAWAAHFLVGLPMAAVALLLLAGLAALHGRLSGVLAGQRPARWVFAVALTVPLPAVALFVAWLHQI</sequence>
<feature type="transmembrane region" description="Helical" evidence="1">
    <location>
        <begin position="129"/>
        <end position="150"/>
    </location>
</feature>